<evidence type="ECO:0000313" key="4">
    <source>
        <dbReference type="EMBL" id="MDN4495157.1"/>
    </source>
</evidence>
<reference evidence="4" key="1">
    <citation type="submission" date="2023-07" db="EMBL/GenBank/DDBJ databases">
        <title>Ureibacillus sp. isolated from freshwater well.</title>
        <authorList>
            <person name="Kirdat K."/>
            <person name="Bhatt A."/>
            <person name="Teware R."/>
            <person name="Bhavsar Y."/>
            <person name="Yadav A."/>
        </authorList>
    </citation>
    <scope>NUCLEOTIDE SEQUENCE</scope>
    <source>
        <strain evidence="4">BA0131</strain>
    </source>
</reference>
<dbReference type="PROSITE" id="PS51272">
    <property type="entry name" value="SLH"/>
    <property type="match status" value="3"/>
</dbReference>
<feature type="domain" description="SLH" evidence="3">
    <location>
        <begin position="34"/>
        <end position="97"/>
    </location>
</feature>
<keyword evidence="5" id="KW-1185">Reference proteome</keyword>
<dbReference type="Pfam" id="PF00395">
    <property type="entry name" value="SLH"/>
    <property type="match status" value="3"/>
</dbReference>
<sequence length="405" mass="42894">MKKKTSKKMFNLAIASAMAAGAVVAVAPAATEAATPTLKDLKPGSWYYDSAVNLVERGVIKGYGDQTFRPGQELTREHAAVILARLLNLDTVSVTNPKFTDVPTTHRSYGAIAALENAGIINGIGNGKFGINSPLTRGQMAILITNVFDLKAGNINTPFVDIENYPYKYQVAALYDNGVTKGIKPTIFSPMSNVSRGEFVTFIVRAENVKPPTPENPGTPETPGTPTPPTTPTPGGGGGGSATPTPSLEEEVENVIGSLFETSGQAVTLPNYVTPGFNPASNTINLQVDGSVSLETLRQDLAAANDGAPSVGDIVNDEETLSNLAEVYSAVTSINAEGTEYTKDQFITDDLKLNKDTFKKIFGDFVNNNIGNATDLAGLIGKTTTITVNFDEYSSIPYTLTISEQ</sequence>
<dbReference type="InterPro" id="IPR001119">
    <property type="entry name" value="SLH_dom"/>
</dbReference>
<feature type="compositionally biased region" description="Pro residues" evidence="1">
    <location>
        <begin position="223"/>
        <end position="232"/>
    </location>
</feature>
<proteinExistence type="predicted"/>
<feature type="signal peptide" evidence="2">
    <location>
        <begin position="1"/>
        <end position="19"/>
    </location>
</feature>
<feature type="domain" description="SLH" evidence="3">
    <location>
        <begin position="98"/>
        <end position="158"/>
    </location>
</feature>
<dbReference type="EMBL" id="JAUHTQ010000016">
    <property type="protein sequence ID" value="MDN4495157.1"/>
    <property type="molecule type" value="Genomic_DNA"/>
</dbReference>
<dbReference type="PANTHER" id="PTHR43308">
    <property type="entry name" value="OUTER MEMBRANE PROTEIN ALPHA-RELATED"/>
    <property type="match status" value="1"/>
</dbReference>
<accession>A0ABT8GUU0</accession>
<evidence type="ECO:0000259" key="3">
    <source>
        <dbReference type="PROSITE" id="PS51272"/>
    </source>
</evidence>
<evidence type="ECO:0000313" key="5">
    <source>
        <dbReference type="Proteomes" id="UP001172743"/>
    </source>
</evidence>
<dbReference type="InterPro" id="IPR051465">
    <property type="entry name" value="Cell_Envelope_Struct_Comp"/>
</dbReference>
<dbReference type="RefSeq" id="WP_301139473.1">
    <property type="nucleotide sequence ID" value="NZ_JAUHTQ010000016.1"/>
</dbReference>
<organism evidence="4 5">
    <name type="scientific">Ureibacillus aquaedulcis</name>
    <dbReference type="NCBI Taxonomy" id="3058421"/>
    <lineage>
        <taxon>Bacteria</taxon>
        <taxon>Bacillati</taxon>
        <taxon>Bacillota</taxon>
        <taxon>Bacilli</taxon>
        <taxon>Bacillales</taxon>
        <taxon>Caryophanaceae</taxon>
        <taxon>Ureibacillus</taxon>
    </lineage>
</organism>
<name>A0ABT8GUU0_9BACL</name>
<feature type="region of interest" description="Disordered" evidence="1">
    <location>
        <begin position="209"/>
        <end position="247"/>
    </location>
</feature>
<feature type="domain" description="SLH" evidence="3">
    <location>
        <begin position="159"/>
        <end position="217"/>
    </location>
</feature>
<comment type="caution">
    <text evidence="4">The sequence shown here is derived from an EMBL/GenBank/DDBJ whole genome shotgun (WGS) entry which is preliminary data.</text>
</comment>
<evidence type="ECO:0000256" key="2">
    <source>
        <dbReference type="SAM" id="SignalP"/>
    </source>
</evidence>
<protein>
    <submittedName>
        <fullName evidence="4">S-layer homology domain-containing protein</fullName>
    </submittedName>
</protein>
<evidence type="ECO:0000256" key="1">
    <source>
        <dbReference type="SAM" id="MobiDB-lite"/>
    </source>
</evidence>
<dbReference type="Proteomes" id="UP001172743">
    <property type="component" value="Unassembled WGS sequence"/>
</dbReference>
<keyword evidence="2" id="KW-0732">Signal</keyword>
<feature type="chain" id="PRO_5045880692" evidence="2">
    <location>
        <begin position="20"/>
        <end position="405"/>
    </location>
</feature>
<gene>
    <name evidence="4" type="ORF">QYB95_16505</name>
</gene>